<keyword evidence="3" id="KW-1185">Reference proteome</keyword>
<dbReference type="Gene3D" id="1.20.1440.230">
    <property type="entry name" value="NADH-ubiquinone oxidoreductase 51kDa subunit, iron-sulphur binding domain"/>
    <property type="match status" value="1"/>
</dbReference>
<dbReference type="SUPFAM" id="SSF46548">
    <property type="entry name" value="alpha-helical ferredoxin"/>
    <property type="match status" value="2"/>
</dbReference>
<dbReference type="NCBIfam" id="NF009410">
    <property type="entry name" value="PRK12771.1"/>
    <property type="match status" value="1"/>
</dbReference>
<dbReference type="SUPFAM" id="SSF51971">
    <property type="entry name" value="Nucleotide-binding domain"/>
    <property type="match status" value="2"/>
</dbReference>
<proteinExistence type="predicted"/>
<name>A0ABU7R736_9ACTN</name>
<dbReference type="Gene3D" id="3.50.50.60">
    <property type="entry name" value="FAD/NAD(P)-binding domain"/>
    <property type="match status" value="2"/>
</dbReference>
<dbReference type="InterPro" id="IPR028261">
    <property type="entry name" value="DPD_II"/>
</dbReference>
<dbReference type="Gene3D" id="1.10.1060.10">
    <property type="entry name" value="Alpha-helical ferredoxin"/>
    <property type="match status" value="1"/>
</dbReference>
<dbReference type="Pfam" id="PF07992">
    <property type="entry name" value="Pyr_redox_2"/>
    <property type="match status" value="1"/>
</dbReference>
<evidence type="ECO:0000313" key="2">
    <source>
        <dbReference type="EMBL" id="MEE6146400.1"/>
    </source>
</evidence>
<protein>
    <submittedName>
        <fullName evidence="2">NAD(P)-binding protein</fullName>
    </submittedName>
</protein>
<dbReference type="InterPro" id="IPR023753">
    <property type="entry name" value="FAD/NAD-binding_dom"/>
</dbReference>
<dbReference type="Gene3D" id="3.50.50.100">
    <property type="match status" value="1"/>
</dbReference>
<dbReference type="InterPro" id="IPR019575">
    <property type="entry name" value="Nuop51_4Fe4S-bd"/>
</dbReference>
<dbReference type="PANTHER" id="PTHR42783:SF3">
    <property type="entry name" value="GLUTAMATE SYNTHASE [NADPH] SMALL CHAIN-RELATED"/>
    <property type="match status" value="1"/>
</dbReference>
<dbReference type="InterPro" id="IPR036188">
    <property type="entry name" value="FAD/NAD-bd_sf"/>
</dbReference>
<dbReference type="InterPro" id="IPR037207">
    <property type="entry name" value="Nuop51_4Fe4S-bd_sf"/>
</dbReference>
<accession>A0ABU7R736</accession>
<dbReference type="EMBL" id="JAZGJQ010000001">
    <property type="protein sequence ID" value="MEE6146400.1"/>
    <property type="molecule type" value="Genomic_DNA"/>
</dbReference>
<evidence type="ECO:0000313" key="3">
    <source>
        <dbReference type="Proteomes" id="UP001332931"/>
    </source>
</evidence>
<feature type="domain" description="NADH-ubiquinone oxidoreductase 51kDa subunit iron-sulphur binding" evidence="1">
    <location>
        <begin position="37"/>
        <end position="82"/>
    </location>
</feature>
<dbReference type="Proteomes" id="UP001332931">
    <property type="component" value="Unassembled WGS sequence"/>
</dbReference>
<evidence type="ECO:0000259" key="1">
    <source>
        <dbReference type="SMART" id="SM00928"/>
    </source>
</evidence>
<gene>
    <name evidence="2" type="ORF">VXJ25_00100</name>
</gene>
<dbReference type="Pfam" id="PF14691">
    <property type="entry name" value="Fer4_20"/>
    <property type="match status" value="1"/>
</dbReference>
<dbReference type="SMART" id="SM00928">
    <property type="entry name" value="NADH_4Fe-4S"/>
    <property type="match status" value="1"/>
</dbReference>
<dbReference type="SUPFAM" id="SSF140490">
    <property type="entry name" value="Nqo1C-terminal domain-like"/>
    <property type="match status" value="1"/>
</dbReference>
<dbReference type="PANTHER" id="PTHR42783">
    <property type="entry name" value="GLUTAMATE SYNTHASE [NADPH] SMALL CHAIN"/>
    <property type="match status" value="1"/>
</dbReference>
<reference evidence="2 3" key="1">
    <citation type="submission" date="2024-01" db="EMBL/GenBank/DDBJ databases">
        <title>Description of Olsenella sp. nov., isolated from pig feces.</title>
        <authorList>
            <person name="Chang Y.-H."/>
        </authorList>
    </citation>
    <scope>NUCLEOTIDE SEQUENCE [LARGE SCALE GENOMIC DNA]</scope>
    <source>
        <strain evidence="2 3">YH-ols2223</strain>
    </source>
</reference>
<comment type="caution">
    <text evidence="2">The sequence shown here is derived from an EMBL/GenBank/DDBJ whole genome shotgun (WGS) entry which is preliminary data.</text>
</comment>
<organism evidence="2 3">
    <name type="scientific">Olsenella absiana</name>
    <dbReference type="NCBI Taxonomy" id="3115222"/>
    <lineage>
        <taxon>Bacteria</taxon>
        <taxon>Bacillati</taxon>
        <taxon>Actinomycetota</taxon>
        <taxon>Coriobacteriia</taxon>
        <taxon>Coriobacteriales</taxon>
        <taxon>Atopobiaceae</taxon>
        <taxon>Olsenella</taxon>
    </lineage>
</organism>
<dbReference type="PRINTS" id="PR00419">
    <property type="entry name" value="ADXRDTASE"/>
</dbReference>
<dbReference type="InterPro" id="IPR009051">
    <property type="entry name" value="Helical_ferredxn"/>
</dbReference>
<sequence>MSRMYVLERSEAQAVMDEMHQALERRLECSSLEPCPVEFTRAVVSMCATQSCGKCTPCRVGLKVLEGLLDDVLEGRADEGTLRLIESTASTIYNSADCAIGYEAGEMALLAVKGFHDDFVHHIEHQSCDFRRRRHVPCVSGCPAHVDIPGYISLVSAGRYTDAVRLIRKDNPLPLVCGLICEHPCEARCRRGMVDDPMNIRGLKRYAVDHMEEDYRPVILEPTGKTVAVIGGGPAGLSAAYFLTLMGHKCTVFEARQHLGGMLRYGIPDYRLPHEELDREIKWIVDCGVEVKLNTYVTDIDKLRKEYDAVYIAIGAHNDRKLGIPGEDAEGVISAVKMLRAMGDDNPPDFKGKRVCVVGGGNVAMDVARTSIRLGAEKVTIVYRRRVQDMTAQVEEIEGARAEGCEVLELHSPKEIVVEDGHVVGLRVEPQIIGGPRNGRPAPRKADAPDVTLDCDVVAVAIGQAINSKPFEDLGVPCQRGRIVANPDGMVPGFENVWSGGDCESGPATVIRAIKAGKVAAGNIDGYFGYNHKDEITVPIEMPQVQYKGKVACARCELKEREACERKHDFDLMEIGFTEEEAKQEANRCLCCDHFGYGAFRGGRIFAW</sequence>
<dbReference type="Pfam" id="PF10589">
    <property type="entry name" value="NADH_4Fe-4S"/>
    <property type="match status" value="1"/>
</dbReference>